<dbReference type="InterPro" id="IPR036366">
    <property type="entry name" value="PGBDSf"/>
</dbReference>
<dbReference type="Pfam" id="PF01471">
    <property type="entry name" value="PG_binding_1"/>
    <property type="match status" value="1"/>
</dbReference>
<dbReference type="InterPro" id="IPR018711">
    <property type="entry name" value="NAGPA"/>
</dbReference>
<dbReference type="InterPro" id="IPR002477">
    <property type="entry name" value="Peptidoglycan-bd-like"/>
</dbReference>
<sequence length="265" mass="29512">MLDYPILKMCSKGDFVKELQKLLFIKADGIFGILTYLAVRSFQSNNGLKIDGIVGQKTWEALLGHTIYLTPSRGLYLIKTKPQKIKIVILGDTLHNAKVNGVNGTFFDTPNPKLASSCWGLAVDEGRPLGSNSHLTDWKGRKRGTIAWNGKELICKRINKYTEIPDMIWGVSGIMLLPSYDRYAEEYFSDVYRKTNHTVIGFDANNNVYLLVKTNVDMKKLVKICNELRLVGAVSLDGGGSSQLNFNGRGYKSNRKINSAVLVTG</sequence>
<dbReference type="EMBL" id="FQZS01000007">
    <property type="protein sequence ID" value="SHI76330.1"/>
    <property type="molecule type" value="Genomic_DNA"/>
</dbReference>
<feature type="domain" description="Peptidoglycan binding-like" evidence="1">
    <location>
        <begin position="17"/>
        <end position="62"/>
    </location>
</feature>
<evidence type="ECO:0000313" key="4">
    <source>
        <dbReference type="Proteomes" id="UP000184442"/>
    </source>
</evidence>
<evidence type="ECO:0008006" key="5">
    <source>
        <dbReference type="Google" id="ProtNLM"/>
    </source>
</evidence>
<evidence type="ECO:0000313" key="3">
    <source>
        <dbReference type="EMBL" id="SHI76330.1"/>
    </source>
</evidence>
<accession>A0A1M6DT75</accession>
<reference evidence="3 4" key="1">
    <citation type="submission" date="2016-11" db="EMBL/GenBank/DDBJ databases">
        <authorList>
            <person name="Jaros S."/>
            <person name="Januszkiewicz K."/>
            <person name="Wedrychowicz H."/>
        </authorList>
    </citation>
    <scope>NUCLEOTIDE SEQUENCE [LARGE SCALE GENOMIC DNA]</scope>
    <source>
        <strain evidence="3 4">DSM 19022</strain>
    </source>
</reference>
<evidence type="ECO:0000259" key="2">
    <source>
        <dbReference type="Pfam" id="PF09992"/>
    </source>
</evidence>
<dbReference type="Gene3D" id="1.10.101.10">
    <property type="entry name" value="PGBD-like superfamily/PGBD"/>
    <property type="match status" value="1"/>
</dbReference>
<feature type="domain" description="Phosphodiester glycosidase" evidence="2">
    <location>
        <begin position="101"/>
        <end position="263"/>
    </location>
</feature>
<evidence type="ECO:0000259" key="1">
    <source>
        <dbReference type="Pfam" id="PF01471"/>
    </source>
</evidence>
<organism evidence="3 4">
    <name type="scientific">Lutispora thermophila DSM 19022</name>
    <dbReference type="NCBI Taxonomy" id="1122184"/>
    <lineage>
        <taxon>Bacteria</taxon>
        <taxon>Bacillati</taxon>
        <taxon>Bacillota</taxon>
        <taxon>Clostridia</taxon>
        <taxon>Lutisporales</taxon>
        <taxon>Lutisporaceae</taxon>
        <taxon>Lutispora</taxon>
    </lineage>
</organism>
<protein>
    <recommendedName>
        <fullName evidence="5">Peptidoglycan binding domain-containing protein</fullName>
    </recommendedName>
</protein>
<dbReference type="STRING" id="1122184.SAMN02745176_01272"/>
<gene>
    <name evidence="3" type="ORF">SAMN02745176_01272</name>
</gene>
<dbReference type="Pfam" id="PF09992">
    <property type="entry name" value="NAGPA"/>
    <property type="match status" value="1"/>
</dbReference>
<dbReference type="AlphaFoldDB" id="A0A1M6DT75"/>
<dbReference type="Proteomes" id="UP000184442">
    <property type="component" value="Unassembled WGS sequence"/>
</dbReference>
<keyword evidence="4" id="KW-1185">Reference proteome</keyword>
<dbReference type="SUPFAM" id="SSF47090">
    <property type="entry name" value="PGBD-like"/>
    <property type="match status" value="1"/>
</dbReference>
<dbReference type="InterPro" id="IPR036365">
    <property type="entry name" value="PGBD-like_sf"/>
</dbReference>
<dbReference type="RefSeq" id="WP_073025400.1">
    <property type="nucleotide sequence ID" value="NZ_FQZS01000007.1"/>
</dbReference>
<proteinExistence type="predicted"/>
<name>A0A1M6DT75_9FIRM</name>